<evidence type="ECO:0000256" key="7">
    <source>
        <dbReference type="ARBA" id="ARBA00022989"/>
    </source>
</evidence>
<keyword evidence="6" id="KW-0256">Endoplasmic reticulum</keyword>
<keyword evidence="8 9" id="KW-0472">Membrane</keyword>
<dbReference type="EMBL" id="SPNW01000017">
    <property type="protein sequence ID" value="TIA90693.1"/>
    <property type="molecule type" value="Genomic_DNA"/>
</dbReference>
<dbReference type="PANTHER" id="PTHR12692:SF0">
    <property type="entry name" value="GH11935P"/>
    <property type="match status" value="1"/>
</dbReference>
<evidence type="ECO:0008006" key="13">
    <source>
        <dbReference type="Google" id="ProtNLM"/>
    </source>
</evidence>
<dbReference type="CDD" id="cd02961">
    <property type="entry name" value="PDI_a_family"/>
    <property type="match status" value="1"/>
</dbReference>
<dbReference type="Proteomes" id="UP000310189">
    <property type="component" value="Unassembled WGS sequence"/>
</dbReference>
<feature type="chain" id="PRO_5020198260" description="Thioredoxin domain-containing protein" evidence="10">
    <location>
        <begin position="19"/>
        <end position="314"/>
    </location>
</feature>
<keyword evidence="7 9" id="KW-1133">Transmembrane helix</keyword>
<evidence type="ECO:0000256" key="10">
    <source>
        <dbReference type="SAM" id="SignalP"/>
    </source>
</evidence>
<feature type="transmembrane region" description="Helical" evidence="9">
    <location>
        <begin position="250"/>
        <end position="269"/>
    </location>
</feature>
<organism evidence="11 12">
    <name type="scientific">Wallemia hederae</name>
    <dbReference type="NCBI Taxonomy" id="1540922"/>
    <lineage>
        <taxon>Eukaryota</taxon>
        <taxon>Fungi</taxon>
        <taxon>Dikarya</taxon>
        <taxon>Basidiomycota</taxon>
        <taxon>Wallemiomycotina</taxon>
        <taxon>Wallemiomycetes</taxon>
        <taxon>Wallemiales</taxon>
        <taxon>Wallemiaceae</taxon>
        <taxon>Wallemia</taxon>
    </lineage>
</organism>
<evidence type="ECO:0000256" key="3">
    <source>
        <dbReference type="ARBA" id="ARBA00009561"/>
    </source>
</evidence>
<keyword evidence="12" id="KW-1185">Reference proteome</keyword>
<name>A0A4V4LTK0_9BASI</name>
<gene>
    <name evidence="11" type="ORF">E3P99_01431</name>
</gene>
<dbReference type="Gene3D" id="3.40.30.10">
    <property type="entry name" value="Glutaredoxin"/>
    <property type="match status" value="1"/>
</dbReference>
<protein>
    <recommendedName>
        <fullName evidence="13">Thioredoxin domain-containing protein</fullName>
    </recommendedName>
</protein>
<evidence type="ECO:0000256" key="9">
    <source>
        <dbReference type="SAM" id="Phobius"/>
    </source>
</evidence>
<keyword evidence="4 9" id="KW-0812">Transmembrane</keyword>
<evidence type="ECO:0000256" key="5">
    <source>
        <dbReference type="ARBA" id="ARBA00022729"/>
    </source>
</evidence>
<dbReference type="GO" id="GO:0018279">
    <property type="term" value="P:protein N-linked glycosylation via asparagine"/>
    <property type="evidence" value="ECO:0007669"/>
    <property type="project" value="TreeGrafter"/>
</dbReference>
<evidence type="ECO:0000256" key="8">
    <source>
        <dbReference type="ARBA" id="ARBA00023136"/>
    </source>
</evidence>
<feature type="transmembrane region" description="Helical" evidence="9">
    <location>
        <begin position="169"/>
        <end position="187"/>
    </location>
</feature>
<accession>A0A4V4LTK0</accession>
<dbReference type="GO" id="GO:0008250">
    <property type="term" value="C:oligosaccharyltransferase complex"/>
    <property type="evidence" value="ECO:0007669"/>
    <property type="project" value="TreeGrafter"/>
</dbReference>
<feature type="transmembrane region" description="Helical" evidence="9">
    <location>
        <begin position="281"/>
        <end position="301"/>
    </location>
</feature>
<evidence type="ECO:0000256" key="1">
    <source>
        <dbReference type="ARBA" id="ARBA00002791"/>
    </source>
</evidence>
<comment type="caution">
    <text evidence="11">The sequence shown here is derived from an EMBL/GenBank/DDBJ whole genome shotgun (WGS) entry which is preliminary data.</text>
</comment>
<dbReference type="InterPro" id="IPR036249">
    <property type="entry name" value="Thioredoxin-like_sf"/>
</dbReference>
<feature type="transmembrane region" description="Helical" evidence="9">
    <location>
        <begin position="199"/>
        <end position="218"/>
    </location>
</feature>
<evidence type="ECO:0000313" key="12">
    <source>
        <dbReference type="Proteomes" id="UP000310189"/>
    </source>
</evidence>
<evidence type="ECO:0000256" key="4">
    <source>
        <dbReference type="ARBA" id="ARBA00022692"/>
    </source>
</evidence>
<dbReference type="Pfam" id="PF04756">
    <property type="entry name" value="OST3_OST6"/>
    <property type="match status" value="1"/>
</dbReference>
<proteinExistence type="inferred from homology"/>
<dbReference type="AlphaFoldDB" id="A0A4V4LTK0"/>
<comment type="function">
    <text evidence="1">Subunit of the oligosaccharyl transferase (OST) complex that catalyzes the initial transfer of a defined glycan (Glc(3)Man(9)GlcNAc(2) in eukaryotes) from the lipid carrier dolichol-pyrophosphate to an asparagine residue within an Asn-X-Ser/Thr consensus motif in nascent polypeptide chains, the first step in protein N-glycosylation. N-glycosylation occurs cotranslationally and the complex associates with the Sec61 complex at the channel-forming translocon complex that mediates protein translocation across the endoplasmic reticulum (ER). All subunits are required for a maximal enzyme activity.</text>
</comment>
<dbReference type="SUPFAM" id="SSF52833">
    <property type="entry name" value="Thioredoxin-like"/>
    <property type="match status" value="1"/>
</dbReference>
<evidence type="ECO:0000256" key="2">
    <source>
        <dbReference type="ARBA" id="ARBA00004477"/>
    </source>
</evidence>
<sequence length="314" mass="35798">MKIPTLLLLLSVLCAALAKSTLLDKFDKASSKNGNVVKLNDRSYDELIQSPERDFGVAVVLTAMDERMKCIPCHKFAPEFTSLATQAKRSKNRDSIVFASLDFMDGQPIFNRMGLNTAPSLYYHPPYSSKGQLYDFNRNGFIAERIVDFVNTHSHTKFRYGRPVDHTKTVTAIFLFTVVALFAKRNWKTFTKPFLLSKWSWCMVTLIIILTMTSGYMWNQIRKPPQMVMTKNGAQYFASGVTNQYRVETAIIGAIYALLASTIVVLTISVPKIQNTSKQRLATYLWTLVLVVTFSVLVHIFRMKQPIYPFKLFI</sequence>
<dbReference type="InterPro" id="IPR021149">
    <property type="entry name" value="OligosaccharylTrfase_OST3/OST6"/>
</dbReference>
<feature type="signal peptide" evidence="10">
    <location>
        <begin position="1"/>
        <end position="18"/>
    </location>
</feature>
<evidence type="ECO:0000313" key="11">
    <source>
        <dbReference type="EMBL" id="TIA90693.1"/>
    </source>
</evidence>
<dbReference type="PANTHER" id="PTHR12692">
    <property type="entry name" value="DOLICHYL-DIPHOSPHOOLIGOSACCHARIDE--PROTEIN GLYCOSYLTRANSFERASE-RELATED"/>
    <property type="match status" value="1"/>
</dbReference>
<reference evidence="11 12" key="1">
    <citation type="submission" date="2019-03" db="EMBL/GenBank/DDBJ databases">
        <title>Sequencing 23 genomes of Wallemia ichthyophaga.</title>
        <authorList>
            <person name="Gostincar C."/>
        </authorList>
    </citation>
    <scope>NUCLEOTIDE SEQUENCE [LARGE SCALE GENOMIC DNA]</scope>
    <source>
        <strain evidence="11 12">EXF-5753</strain>
    </source>
</reference>
<comment type="similarity">
    <text evidence="3">Belongs to the OST3/OST6 family.</text>
</comment>
<dbReference type="OrthoDB" id="67566at2759"/>
<evidence type="ECO:0000256" key="6">
    <source>
        <dbReference type="ARBA" id="ARBA00022824"/>
    </source>
</evidence>
<keyword evidence="5 10" id="KW-0732">Signal</keyword>
<comment type="subcellular location">
    <subcellularLocation>
        <location evidence="2">Endoplasmic reticulum membrane</location>
        <topology evidence="2">Multi-pass membrane protein</topology>
    </subcellularLocation>
</comment>